<feature type="compositionally biased region" description="Polar residues" evidence="1">
    <location>
        <begin position="42"/>
        <end position="58"/>
    </location>
</feature>
<dbReference type="RefSeq" id="WP_166698405.1">
    <property type="nucleotide sequence ID" value="NZ_JAAQTL010000001.1"/>
</dbReference>
<evidence type="ECO:0000313" key="3">
    <source>
        <dbReference type="EMBL" id="NID14707.1"/>
    </source>
</evidence>
<dbReference type="AlphaFoldDB" id="A0A7X5QSN7"/>
<organism evidence="3 4">
    <name type="scientific">Luteibacter yeojuensis</name>
    <dbReference type="NCBI Taxonomy" id="345309"/>
    <lineage>
        <taxon>Bacteria</taxon>
        <taxon>Pseudomonadati</taxon>
        <taxon>Pseudomonadota</taxon>
        <taxon>Gammaproteobacteria</taxon>
        <taxon>Lysobacterales</taxon>
        <taxon>Rhodanobacteraceae</taxon>
        <taxon>Luteibacter</taxon>
    </lineage>
</organism>
<gene>
    <name evidence="3" type="ORF">HBF32_04415</name>
</gene>
<proteinExistence type="predicted"/>
<dbReference type="EMBL" id="JAAQTL010000001">
    <property type="protein sequence ID" value="NID14707.1"/>
    <property type="molecule type" value="Genomic_DNA"/>
</dbReference>
<reference evidence="3 4" key="1">
    <citation type="journal article" date="2006" name="Int. J. Syst. Evol. Microbiol.">
        <title>Dyella yeojuensis sp. nov., isolated from greenhouse soil in Korea.</title>
        <authorList>
            <person name="Kim B.Y."/>
            <person name="Weon H.Y."/>
            <person name="Lee K.H."/>
            <person name="Seok S.J."/>
            <person name="Kwon S.W."/>
            <person name="Go S.J."/>
            <person name="Stackebrandt E."/>
        </authorList>
    </citation>
    <scope>NUCLEOTIDE SEQUENCE [LARGE SCALE GENOMIC DNA]</scope>
    <source>
        <strain evidence="3 4">DSM 17673</strain>
    </source>
</reference>
<feature type="domain" description="eCIS core" evidence="2">
    <location>
        <begin position="71"/>
        <end position="136"/>
    </location>
</feature>
<evidence type="ECO:0000313" key="4">
    <source>
        <dbReference type="Proteomes" id="UP000518878"/>
    </source>
</evidence>
<name>A0A7X5QSN7_9GAMM</name>
<feature type="compositionally biased region" description="Basic and acidic residues" evidence="1">
    <location>
        <begin position="27"/>
        <end position="36"/>
    </location>
</feature>
<protein>
    <submittedName>
        <fullName evidence="3">DUF4157 domain-containing protein</fullName>
    </submittedName>
</protein>
<feature type="compositionally biased region" description="Acidic residues" evidence="1">
    <location>
        <begin position="342"/>
        <end position="354"/>
    </location>
</feature>
<dbReference type="Pfam" id="PF13699">
    <property type="entry name" value="eCIS_core"/>
    <property type="match status" value="1"/>
</dbReference>
<feature type="region of interest" description="Disordered" evidence="1">
    <location>
        <begin position="334"/>
        <end position="354"/>
    </location>
</feature>
<evidence type="ECO:0000256" key="1">
    <source>
        <dbReference type="SAM" id="MobiDB-lite"/>
    </source>
</evidence>
<sequence>MARIPPVKADEQSRPRSAASSLAGDRPAQRRSEHAFGDSPRQLAQGQAVQRVQDSPMQVAQRRKTARADGLPDPLRTNMEAMSGVALDDVRVHRNSGKPAQMQAHAYAQGRDIYLGAGQEKHLPHEAWHVVQQAQGRVKPTRQMKEKVAVNDDTSLEREADIMGAKAMQLRAMPVQSLSAGAPSLGTNPVQRFINVTMGTNTTKKKSIVATGKVKKFKGGTTAGTRGWINVRKYRAWYSIEDDDDHENTGSVGPLQNAFTNPEAGHVLAKQNGGNGGDPENVFAQCGGTNNSLYKTFENGMRADLDKYDDDDTVTFKAYLVGTNMKEGVIADSGLSSASEISSDESSSDSSDSD</sequence>
<dbReference type="Proteomes" id="UP000518878">
    <property type="component" value="Unassembled WGS sequence"/>
</dbReference>
<dbReference type="InterPro" id="IPR025295">
    <property type="entry name" value="eCIS_core_dom"/>
</dbReference>
<accession>A0A7X5QSN7</accession>
<evidence type="ECO:0000259" key="2">
    <source>
        <dbReference type="Pfam" id="PF13699"/>
    </source>
</evidence>
<keyword evidence="4" id="KW-1185">Reference proteome</keyword>
<comment type="caution">
    <text evidence="3">The sequence shown here is derived from an EMBL/GenBank/DDBJ whole genome shotgun (WGS) entry which is preliminary data.</text>
</comment>
<feature type="region of interest" description="Disordered" evidence="1">
    <location>
        <begin position="1"/>
        <end position="76"/>
    </location>
</feature>